<feature type="transmembrane region" description="Helical" evidence="11">
    <location>
        <begin position="171"/>
        <end position="193"/>
    </location>
</feature>
<keyword evidence="7 9" id="KW-0675">Receptor</keyword>
<feature type="transmembrane region" description="Helical" evidence="11">
    <location>
        <begin position="510"/>
        <end position="531"/>
    </location>
</feature>
<reference evidence="13 14" key="1">
    <citation type="submission" date="2024-09" db="EMBL/GenBank/DDBJ databases">
        <title>A chromosome-level genome assembly of Gray's grenadier anchovy, Coilia grayii.</title>
        <authorList>
            <person name="Fu Z."/>
        </authorList>
    </citation>
    <scope>NUCLEOTIDE SEQUENCE [LARGE SCALE GENOMIC DNA]</scope>
    <source>
        <strain evidence="13">G4</strain>
        <tissue evidence="13">Muscle</tissue>
    </source>
</reference>
<dbReference type="Pfam" id="PF00001">
    <property type="entry name" value="7tm_1"/>
    <property type="match status" value="2"/>
</dbReference>
<evidence type="ECO:0000313" key="14">
    <source>
        <dbReference type="Proteomes" id="UP001591681"/>
    </source>
</evidence>
<feature type="region of interest" description="Disordered" evidence="10">
    <location>
        <begin position="289"/>
        <end position="311"/>
    </location>
</feature>
<dbReference type="PANTHER" id="PTHR24248">
    <property type="entry name" value="ADRENERGIC RECEPTOR-RELATED G-PROTEIN COUPLED RECEPTOR"/>
    <property type="match status" value="1"/>
</dbReference>
<protein>
    <recommendedName>
        <fullName evidence="12">G-protein coupled receptors family 1 profile domain-containing protein</fullName>
    </recommendedName>
</protein>
<gene>
    <name evidence="13" type="ORF">ACEWY4_019597</name>
</gene>
<keyword evidence="3 9" id="KW-0812">Transmembrane</keyword>
<evidence type="ECO:0000256" key="3">
    <source>
        <dbReference type="ARBA" id="ARBA00022692"/>
    </source>
</evidence>
<feature type="transmembrane region" description="Helical" evidence="11">
    <location>
        <begin position="254"/>
        <end position="281"/>
    </location>
</feature>
<keyword evidence="5 9" id="KW-0297">G-protein coupled receptor</keyword>
<sequence>MPLLNLTEDNLPYSSFSPSFSPFPSLSFPSPYPTSFLSTSLSSSSSSSSSSVSSSLSSTNCSVPLAPSSPPYNFYAVLLVLVIFCVVFGNVLVCVAVSRERALQTTTNYLIVSLAVSDLLLATLVMPWGVYLEVVGEWRFSRLHCDILLTLDVMMCTASILNLCAISIDSILNLCAISIGSTSILNLCAISIDRYTAVAMPMLYNTRYSSRRRVVLMITVVWFLSFAISCPLLFGLNNTASPEGHDCSFADPAFVVYSSVASFYVPFIVTLLVYAQICVVLRRRGRRTAPPRKHGLHADSADRQRKVRQNKCTHPEDVKLCTLILKPPATAPQRKKVTLVKEAMVHPLEVDPMCFLAQREQQQQQQQGLLQQQQQQGLQQQQQGLLQQQQQGLQQQQQGLLQQQQQGLQQQQQGLQQQLAPCAIISLSTSVAPSPLGPPPQPQPPPPPPPPPATTTTRSALVPRRATFQEDVHAWEGWRERESEREKGGRTKERVRGRLSQQKERKATQMLAIVLGVFIICWLPFFLTHVLKAHCGSCCISPSLYSAVTWLGYLNSAVNPIIYTTFNIEFRKAFIKILHC</sequence>
<dbReference type="GO" id="GO:0071875">
    <property type="term" value="P:adrenergic receptor signaling pathway"/>
    <property type="evidence" value="ECO:0007669"/>
    <property type="project" value="UniProtKB-ARBA"/>
</dbReference>
<dbReference type="GO" id="GO:0004930">
    <property type="term" value="F:G protein-coupled receptor activity"/>
    <property type="evidence" value="ECO:0007669"/>
    <property type="project" value="UniProtKB-KW"/>
</dbReference>
<keyword evidence="4 11" id="KW-1133">Transmembrane helix</keyword>
<dbReference type="PROSITE" id="PS00237">
    <property type="entry name" value="G_PROTEIN_RECEP_F1_1"/>
    <property type="match status" value="1"/>
</dbReference>
<dbReference type="Gene3D" id="1.20.1070.10">
    <property type="entry name" value="Rhodopsin 7-helix transmembrane proteins"/>
    <property type="match status" value="3"/>
</dbReference>
<evidence type="ECO:0000256" key="8">
    <source>
        <dbReference type="ARBA" id="ARBA00023224"/>
    </source>
</evidence>
<dbReference type="SUPFAM" id="SSF81321">
    <property type="entry name" value="Family A G protein-coupled receptor-like"/>
    <property type="match status" value="1"/>
</dbReference>
<feature type="transmembrane region" description="Helical" evidence="11">
    <location>
        <begin position="74"/>
        <end position="97"/>
    </location>
</feature>
<evidence type="ECO:0000256" key="9">
    <source>
        <dbReference type="RuleBase" id="RU000688"/>
    </source>
</evidence>
<evidence type="ECO:0000256" key="4">
    <source>
        <dbReference type="ARBA" id="ARBA00022989"/>
    </source>
</evidence>
<organism evidence="13 14">
    <name type="scientific">Coilia grayii</name>
    <name type="common">Gray's grenadier anchovy</name>
    <dbReference type="NCBI Taxonomy" id="363190"/>
    <lineage>
        <taxon>Eukaryota</taxon>
        <taxon>Metazoa</taxon>
        <taxon>Chordata</taxon>
        <taxon>Craniata</taxon>
        <taxon>Vertebrata</taxon>
        <taxon>Euteleostomi</taxon>
        <taxon>Actinopterygii</taxon>
        <taxon>Neopterygii</taxon>
        <taxon>Teleostei</taxon>
        <taxon>Clupei</taxon>
        <taxon>Clupeiformes</taxon>
        <taxon>Clupeoidei</taxon>
        <taxon>Engraulidae</taxon>
        <taxon>Coilinae</taxon>
        <taxon>Coilia</taxon>
    </lineage>
</organism>
<feature type="domain" description="G-protein coupled receptors family 1 profile" evidence="12">
    <location>
        <begin position="89"/>
        <end position="563"/>
    </location>
</feature>
<feature type="region of interest" description="Disordered" evidence="10">
    <location>
        <begin position="430"/>
        <end position="458"/>
    </location>
</feature>
<keyword evidence="6 11" id="KW-0472">Membrane</keyword>
<feature type="transmembrane region" description="Helical" evidence="11">
    <location>
        <begin position="109"/>
        <end position="131"/>
    </location>
</feature>
<dbReference type="PANTHER" id="PTHR24248:SF118">
    <property type="entry name" value="DOPAMINE RECEPTOR D2 LIKE ISOFORM X1"/>
    <property type="match status" value="1"/>
</dbReference>
<evidence type="ECO:0000256" key="2">
    <source>
        <dbReference type="ARBA" id="ARBA00022475"/>
    </source>
</evidence>
<keyword evidence="8 9" id="KW-0807">Transducer</keyword>
<keyword evidence="14" id="KW-1185">Reference proteome</keyword>
<evidence type="ECO:0000256" key="7">
    <source>
        <dbReference type="ARBA" id="ARBA00023170"/>
    </source>
</evidence>
<proteinExistence type="inferred from homology"/>
<dbReference type="SMART" id="SM01381">
    <property type="entry name" value="7TM_GPCR_Srsx"/>
    <property type="match status" value="1"/>
</dbReference>
<accession>A0ABD1JA63</accession>
<evidence type="ECO:0000313" key="13">
    <source>
        <dbReference type="EMBL" id="KAL2084079.1"/>
    </source>
</evidence>
<evidence type="ECO:0000256" key="1">
    <source>
        <dbReference type="ARBA" id="ARBA00004651"/>
    </source>
</evidence>
<evidence type="ECO:0000259" key="12">
    <source>
        <dbReference type="PROSITE" id="PS50262"/>
    </source>
</evidence>
<dbReference type="PROSITE" id="PS50262">
    <property type="entry name" value="G_PROTEIN_RECEP_F1_2"/>
    <property type="match status" value="1"/>
</dbReference>
<dbReference type="InterPro" id="IPR017452">
    <property type="entry name" value="GPCR_Rhodpsn_7TM"/>
</dbReference>
<evidence type="ECO:0000256" key="11">
    <source>
        <dbReference type="SAM" id="Phobius"/>
    </source>
</evidence>
<keyword evidence="2" id="KW-1003">Cell membrane</keyword>
<comment type="subcellular location">
    <subcellularLocation>
        <location evidence="1">Cell membrane</location>
        <topology evidence="1">Multi-pass membrane protein</topology>
    </subcellularLocation>
</comment>
<evidence type="ECO:0000256" key="10">
    <source>
        <dbReference type="SAM" id="MobiDB-lite"/>
    </source>
</evidence>
<feature type="transmembrane region" description="Helical" evidence="11">
    <location>
        <begin position="214"/>
        <end position="234"/>
    </location>
</feature>
<dbReference type="PRINTS" id="PR00237">
    <property type="entry name" value="GPCRRHODOPSN"/>
</dbReference>
<dbReference type="Proteomes" id="UP001591681">
    <property type="component" value="Unassembled WGS sequence"/>
</dbReference>
<comment type="similarity">
    <text evidence="9">Belongs to the G-protein coupled receptor 1 family.</text>
</comment>
<dbReference type="EMBL" id="JBHFQA010000017">
    <property type="protein sequence ID" value="KAL2084079.1"/>
    <property type="molecule type" value="Genomic_DNA"/>
</dbReference>
<feature type="compositionally biased region" description="Pro residues" evidence="10">
    <location>
        <begin position="435"/>
        <end position="453"/>
    </location>
</feature>
<evidence type="ECO:0000256" key="5">
    <source>
        <dbReference type="ARBA" id="ARBA00023040"/>
    </source>
</evidence>
<name>A0ABD1JA63_9TELE</name>
<dbReference type="InterPro" id="IPR000276">
    <property type="entry name" value="GPCR_Rhodpsn"/>
</dbReference>
<evidence type="ECO:0000256" key="6">
    <source>
        <dbReference type="ARBA" id="ARBA00023136"/>
    </source>
</evidence>
<dbReference type="AlphaFoldDB" id="A0ABD1JA63"/>
<comment type="caution">
    <text evidence="13">The sequence shown here is derived from an EMBL/GenBank/DDBJ whole genome shotgun (WGS) entry which is preliminary data.</text>
</comment>
<dbReference type="GO" id="GO:0005886">
    <property type="term" value="C:plasma membrane"/>
    <property type="evidence" value="ECO:0007669"/>
    <property type="project" value="UniProtKB-SubCell"/>
</dbReference>